<evidence type="ECO:0000256" key="6">
    <source>
        <dbReference type="SAM" id="MobiDB-lite"/>
    </source>
</evidence>
<dbReference type="EMBL" id="JAOQKC010000003">
    <property type="protein sequence ID" value="MCU6695982.1"/>
    <property type="molecule type" value="Genomic_DNA"/>
</dbReference>
<evidence type="ECO:0000256" key="1">
    <source>
        <dbReference type="ARBA" id="ARBA00004370"/>
    </source>
</evidence>
<protein>
    <recommendedName>
        <fullName evidence="5">Signal peptidase I</fullName>
        <ecNumber evidence="5">3.4.21.89</ecNumber>
    </recommendedName>
</protein>
<organism evidence="9 10">
    <name type="scientific">Laedolimicola ammoniilytica</name>
    <dbReference type="NCBI Taxonomy" id="2981771"/>
    <lineage>
        <taxon>Bacteria</taxon>
        <taxon>Bacillati</taxon>
        <taxon>Bacillota</taxon>
        <taxon>Clostridia</taxon>
        <taxon>Lachnospirales</taxon>
        <taxon>Lachnospiraceae</taxon>
        <taxon>Laedolimicola</taxon>
    </lineage>
</organism>
<name>A0ABT2RUY5_9FIRM</name>
<dbReference type="EC" id="3.4.21.89" evidence="5"/>
<evidence type="ECO:0000256" key="3">
    <source>
        <dbReference type="ARBA" id="ARBA00022989"/>
    </source>
</evidence>
<evidence type="ECO:0000256" key="4">
    <source>
        <dbReference type="ARBA" id="ARBA00023136"/>
    </source>
</evidence>
<gene>
    <name evidence="9" type="ORF">OCV63_03605</name>
</gene>
<dbReference type="Pfam" id="PF10502">
    <property type="entry name" value="Peptidase_S26"/>
    <property type="match status" value="1"/>
</dbReference>
<dbReference type="NCBIfam" id="TIGR02228">
    <property type="entry name" value="sigpep_I_arch"/>
    <property type="match status" value="1"/>
</dbReference>
<evidence type="ECO:0000256" key="7">
    <source>
        <dbReference type="SAM" id="Phobius"/>
    </source>
</evidence>
<dbReference type="InterPro" id="IPR036286">
    <property type="entry name" value="LexA/Signal_pep-like_sf"/>
</dbReference>
<dbReference type="PANTHER" id="PTHR10806">
    <property type="entry name" value="SIGNAL PEPTIDASE COMPLEX CATALYTIC SUBUNIT SEC11"/>
    <property type="match status" value="1"/>
</dbReference>
<dbReference type="GO" id="GO:0009003">
    <property type="term" value="F:signal peptidase activity"/>
    <property type="evidence" value="ECO:0007669"/>
    <property type="project" value="UniProtKB-EC"/>
</dbReference>
<keyword evidence="10" id="KW-1185">Reference proteome</keyword>
<reference evidence="9 10" key="1">
    <citation type="journal article" date="2021" name="ISME Commun">
        <title>Automated analysis of genomic sequences facilitates high-throughput and comprehensive description of bacteria.</title>
        <authorList>
            <person name="Hitch T.C.A."/>
        </authorList>
    </citation>
    <scope>NUCLEOTIDE SEQUENCE [LARGE SCALE GENOMIC DNA]</scope>
    <source>
        <strain evidence="9 10">Sanger_04</strain>
    </source>
</reference>
<feature type="region of interest" description="Disordered" evidence="6">
    <location>
        <begin position="169"/>
        <end position="188"/>
    </location>
</feature>
<sequence>MNRSLKKIWNVISSILVALVVILALLLVGARVVGLQVFTVLSGSMEPTYYTGSLIYVKEVDPYTIEVGQPITFMLDENTVVTHRVVGIVPDEEDPTVIRFRTKGDANEAEDGRLVHYKNVIGTPIFSIPYLGYVADYIQHPPGMYIAISAGAILLLLVFIPDIFADDKDKEQGKKKKSSRRNKDAHVAAHEAVAVDALRQELLRREAKRDEQEVPH</sequence>
<evidence type="ECO:0000256" key="2">
    <source>
        <dbReference type="ARBA" id="ARBA00022692"/>
    </source>
</evidence>
<accession>A0ABT2RUY5</accession>
<evidence type="ECO:0000256" key="5">
    <source>
        <dbReference type="NCBIfam" id="TIGR02228"/>
    </source>
</evidence>
<comment type="subcellular location">
    <subcellularLocation>
        <location evidence="1">Membrane</location>
    </subcellularLocation>
</comment>
<proteinExistence type="predicted"/>
<feature type="domain" description="Peptidase S26" evidence="8">
    <location>
        <begin position="17"/>
        <end position="91"/>
    </location>
</feature>
<keyword evidence="4 7" id="KW-0472">Membrane</keyword>
<dbReference type="CDD" id="cd06530">
    <property type="entry name" value="S26_SPase_I"/>
    <property type="match status" value="1"/>
</dbReference>
<evidence type="ECO:0000313" key="9">
    <source>
        <dbReference type="EMBL" id="MCU6695982.1"/>
    </source>
</evidence>
<dbReference type="InterPro" id="IPR019533">
    <property type="entry name" value="Peptidase_S26"/>
</dbReference>
<dbReference type="RefSeq" id="WP_158362059.1">
    <property type="nucleotide sequence ID" value="NZ_JAOQKC010000003.1"/>
</dbReference>
<dbReference type="SUPFAM" id="SSF51306">
    <property type="entry name" value="LexA/Signal peptidase"/>
    <property type="match status" value="1"/>
</dbReference>
<comment type="caution">
    <text evidence="9">The sequence shown here is derived from an EMBL/GenBank/DDBJ whole genome shotgun (WGS) entry which is preliminary data.</text>
</comment>
<dbReference type="InterPro" id="IPR001733">
    <property type="entry name" value="Peptidase_S26B"/>
</dbReference>
<evidence type="ECO:0000259" key="8">
    <source>
        <dbReference type="Pfam" id="PF10502"/>
    </source>
</evidence>
<dbReference type="PANTHER" id="PTHR10806:SF6">
    <property type="entry name" value="SIGNAL PEPTIDASE COMPLEX CATALYTIC SUBUNIT SEC11"/>
    <property type="match status" value="1"/>
</dbReference>
<feature type="transmembrane region" description="Helical" evidence="7">
    <location>
        <begin position="144"/>
        <end position="165"/>
    </location>
</feature>
<evidence type="ECO:0000313" key="10">
    <source>
        <dbReference type="Proteomes" id="UP001652461"/>
    </source>
</evidence>
<dbReference type="Proteomes" id="UP001652461">
    <property type="component" value="Unassembled WGS sequence"/>
</dbReference>
<keyword evidence="2 7" id="KW-0812">Transmembrane</keyword>
<dbReference type="PRINTS" id="PR00728">
    <property type="entry name" value="SIGNALPTASE"/>
</dbReference>
<keyword evidence="9" id="KW-0378">Hydrolase</keyword>
<keyword evidence="3 7" id="KW-1133">Transmembrane helix</keyword>